<dbReference type="Proteomes" id="UP000887577">
    <property type="component" value="Unplaced"/>
</dbReference>
<sequence length="218" mass="24468">MFVCGEVLHLAKDCPVRFVEKGMVGKVTQKYTVGGISFEYADAKDKSHANLELDALPFSACYTVGNDTVKAHVVDVPATKKEKDLSENDSMMPLVNDDAQRRDILNCIRVNQIEIVRDNVVLSQVKPYVKQKEPLSTVVITDSSIRQRPRQSGKELKTFCNSSADHFQSAVTSILHQHQLNSQLKDISLNKVLQLESSKSDVLFKYGKQSRPIYDLIL</sequence>
<reference evidence="2" key="1">
    <citation type="submission" date="2022-11" db="UniProtKB">
        <authorList>
            <consortium name="WormBaseParasite"/>
        </authorList>
    </citation>
    <scope>IDENTIFICATION</scope>
</reference>
<name>A0A914YUA0_9BILA</name>
<accession>A0A914YUA0</accession>
<proteinExistence type="predicted"/>
<organism evidence="1 2">
    <name type="scientific">Panagrolaimus superbus</name>
    <dbReference type="NCBI Taxonomy" id="310955"/>
    <lineage>
        <taxon>Eukaryota</taxon>
        <taxon>Metazoa</taxon>
        <taxon>Ecdysozoa</taxon>
        <taxon>Nematoda</taxon>
        <taxon>Chromadorea</taxon>
        <taxon>Rhabditida</taxon>
        <taxon>Tylenchina</taxon>
        <taxon>Panagrolaimomorpha</taxon>
        <taxon>Panagrolaimoidea</taxon>
        <taxon>Panagrolaimidae</taxon>
        <taxon>Panagrolaimus</taxon>
    </lineage>
</organism>
<dbReference type="AlphaFoldDB" id="A0A914YUA0"/>
<evidence type="ECO:0000313" key="2">
    <source>
        <dbReference type="WBParaSite" id="PSU_v2.g422.t1"/>
    </source>
</evidence>
<evidence type="ECO:0000313" key="1">
    <source>
        <dbReference type="Proteomes" id="UP000887577"/>
    </source>
</evidence>
<dbReference type="WBParaSite" id="PSU_v2.g422.t1">
    <property type="protein sequence ID" value="PSU_v2.g422.t1"/>
    <property type="gene ID" value="PSU_v2.g422"/>
</dbReference>
<keyword evidence="1" id="KW-1185">Reference proteome</keyword>
<protein>
    <submittedName>
        <fullName evidence="2">Uncharacterized protein</fullName>
    </submittedName>
</protein>